<proteinExistence type="predicted"/>
<gene>
    <name evidence="1" type="ORF">SAMN05421736_10542</name>
</gene>
<dbReference type="Proteomes" id="UP000198935">
    <property type="component" value="Unassembled WGS sequence"/>
</dbReference>
<evidence type="ECO:0000313" key="1">
    <source>
        <dbReference type="EMBL" id="SDZ00199.1"/>
    </source>
</evidence>
<organism evidence="1 2">
    <name type="scientific">Evansella caseinilytica</name>
    <dbReference type="NCBI Taxonomy" id="1503961"/>
    <lineage>
        <taxon>Bacteria</taxon>
        <taxon>Bacillati</taxon>
        <taxon>Bacillota</taxon>
        <taxon>Bacilli</taxon>
        <taxon>Bacillales</taxon>
        <taxon>Bacillaceae</taxon>
        <taxon>Evansella</taxon>
    </lineage>
</organism>
<sequence>MPAWNVGNIVSDNNQLKAVIETVDSSAYLKSLQPAGQVLVDSDAFTFVYILEDEQEKFAHLRFPDNVWADLNKARLNKRAITAVFSSGSDNISIELAGFWEELDFLLENIRGNSNYGDEMVSRVEKSFTLR</sequence>
<dbReference type="InterPro" id="IPR020908">
    <property type="entry name" value="UPF0738"/>
</dbReference>
<reference evidence="2" key="1">
    <citation type="submission" date="2016-10" db="EMBL/GenBank/DDBJ databases">
        <authorList>
            <person name="Varghese N."/>
            <person name="Submissions S."/>
        </authorList>
    </citation>
    <scope>NUCLEOTIDE SEQUENCE [LARGE SCALE GENOMIC DNA]</scope>
    <source>
        <strain evidence="2">SP</strain>
    </source>
</reference>
<evidence type="ECO:0000313" key="2">
    <source>
        <dbReference type="Proteomes" id="UP000198935"/>
    </source>
</evidence>
<dbReference type="Pfam" id="PF19785">
    <property type="entry name" value="UPF0738"/>
    <property type="match status" value="1"/>
</dbReference>
<accession>A0A1H3PIH9</accession>
<name>A0A1H3PIH9_9BACI</name>
<dbReference type="OrthoDB" id="2966478at2"/>
<keyword evidence="2" id="KW-1185">Reference proteome</keyword>
<dbReference type="STRING" id="1503961.SAMN05421736_10542"/>
<dbReference type="AlphaFoldDB" id="A0A1H3PIH9"/>
<dbReference type="EMBL" id="FNPI01000005">
    <property type="protein sequence ID" value="SDZ00199.1"/>
    <property type="molecule type" value="Genomic_DNA"/>
</dbReference>
<protein>
    <submittedName>
        <fullName evidence="1">Uncharacterized protein</fullName>
    </submittedName>
</protein>